<dbReference type="CDD" id="cd00054">
    <property type="entry name" value="EGF_CA"/>
    <property type="match status" value="2"/>
</dbReference>
<dbReference type="PROSITE" id="PS50240">
    <property type="entry name" value="TRYPSIN_DOM"/>
    <property type="match status" value="1"/>
</dbReference>
<keyword evidence="6 17" id="KW-0732">Signal</keyword>
<dbReference type="EMBL" id="JAFDVH010000016">
    <property type="protein sequence ID" value="KAG7462758.1"/>
    <property type="molecule type" value="Genomic_DNA"/>
</dbReference>
<reference evidence="21" key="1">
    <citation type="submission" date="2021-01" db="EMBL/GenBank/DDBJ databases">
        <authorList>
            <person name="Zahm M."/>
            <person name="Roques C."/>
            <person name="Cabau C."/>
            <person name="Klopp C."/>
            <person name="Donnadieu C."/>
            <person name="Jouanno E."/>
            <person name="Lampietro C."/>
            <person name="Louis A."/>
            <person name="Herpin A."/>
            <person name="Echchiki A."/>
            <person name="Berthelot C."/>
            <person name="Parey E."/>
            <person name="Roest-Crollius H."/>
            <person name="Braasch I."/>
            <person name="Postlethwait J."/>
            <person name="Bobe J."/>
            <person name="Montfort J."/>
            <person name="Bouchez O."/>
            <person name="Begum T."/>
            <person name="Mejri S."/>
            <person name="Adams A."/>
            <person name="Chen W.-J."/>
            <person name="Guiguen Y."/>
        </authorList>
    </citation>
    <scope>NUCLEOTIDE SEQUENCE</scope>
    <source>
        <strain evidence="21">YG-15Mar2019-1</strain>
        <tissue evidence="21">Brain</tissue>
    </source>
</reference>
<name>A0A9D3PPV2_MEGAT</name>
<dbReference type="InterPro" id="IPR013806">
    <property type="entry name" value="Kringle-like"/>
</dbReference>
<evidence type="ECO:0000256" key="2">
    <source>
        <dbReference type="ARBA" id="ARBA00022525"/>
    </source>
</evidence>
<keyword evidence="5 15" id="KW-0645">Protease</keyword>
<dbReference type="Gene3D" id="2.10.25.10">
    <property type="entry name" value="Laminin"/>
    <property type="match status" value="2"/>
</dbReference>
<dbReference type="AlphaFoldDB" id="A0A9D3PPV2"/>
<evidence type="ECO:0000259" key="18">
    <source>
        <dbReference type="PROSITE" id="PS50026"/>
    </source>
</evidence>
<keyword evidence="7" id="KW-0677">Repeat</keyword>
<dbReference type="PROSITE" id="PS50026">
    <property type="entry name" value="EGF_3"/>
    <property type="match status" value="2"/>
</dbReference>
<dbReference type="Proteomes" id="UP001046870">
    <property type="component" value="Chromosome 16"/>
</dbReference>
<feature type="compositionally biased region" description="Polar residues" evidence="16">
    <location>
        <begin position="341"/>
        <end position="356"/>
    </location>
</feature>
<keyword evidence="4 14" id="KW-0420">Kringle</keyword>
<comment type="subcellular location">
    <subcellularLocation>
        <location evidence="1">Secreted</location>
        <location evidence="1">Extracellular space</location>
    </subcellularLocation>
</comment>
<dbReference type="PRINTS" id="PR00018">
    <property type="entry name" value="KRINGLE"/>
</dbReference>
<evidence type="ECO:0000256" key="17">
    <source>
        <dbReference type="SAM" id="SignalP"/>
    </source>
</evidence>
<dbReference type="SUPFAM" id="SSF57196">
    <property type="entry name" value="EGF/Laminin"/>
    <property type="match status" value="1"/>
</dbReference>
<dbReference type="PANTHER" id="PTHR24264">
    <property type="entry name" value="TRYPSIN-RELATED"/>
    <property type="match status" value="1"/>
</dbReference>
<feature type="region of interest" description="Disordered" evidence="16">
    <location>
        <begin position="276"/>
        <end position="371"/>
    </location>
</feature>
<dbReference type="Pfam" id="PF00051">
    <property type="entry name" value="Kringle"/>
    <property type="match status" value="1"/>
</dbReference>
<evidence type="ECO:0000256" key="8">
    <source>
        <dbReference type="ARBA" id="ARBA00022801"/>
    </source>
</evidence>
<evidence type="ECO:0000256" key="16">
    <source>
        <dbReference type="SAM" id="MobiDB-lite"/>
    </source>
</evidence>
<keyword evidence="10 13" id="KW-1015">Disulfide bond</keyword>
<dbReference type="GO" id="GO:0006508">
    <property type="term" value="P:proteolysis"/>
    <property type="evidence" value="ECO:0007669"/>
    <property type="project" value="UniProtKB-KW"/>
</dbReference>
<evidence type="ECO:0000259" key="20">
    <source>
        <dbReference type="PROSITE" id="PS50240"/>
    </source>
</evidence>
<organism evidence="21 22">
    <name type="scientific">Megalops atlanticus</name>
    <name type="common">Tarpon</name>
    <name type="synonym">Clupea gigantea</name>
    <dbReference type="NCBI Taxonomy" id="7932"/>
    <lineage>
        <taxon>Eukaryota</taxon>
        <taxon>Metazoa</taxon>
        <taxon>Chordata</taxon>
        <taxon>Craniata</taxon>
        <taxon>Vertebrata</taxon>
        <taxon>Euteleostomi</taxon>
        <taxon>Actinopterygii</taxon>
        <taxon>Neopterygii</taxon>
        <taxon>Teleostei</taxon>
        <taxon>Elopiformes</taxon>
        <taxon>Megalopidae</taxon>
        <taxon>Megalops</taxon>
    </lineage>
</organism>
<dbReference type="InterPro" id="IPR033116">
    <property type="entry name" value="TRYPSIN_SER"/>
</dbReference>
<dbReference type="Gene3D" id="2.40.20.10">
    <property type="entry name" value="Plasminogen Kringle 4"/>
    <property type="match status" value="1"/>
</dbReference>
<gene>
    <name evidence="21" type="ORF">MATL_G00188140</name>
</gene>
<dbReference type="EC" id="3.4.21.4" evidence="12"/>
<dbReference type="Pfam" id="PF00008">
    <property type="entry name" value="EGF"/>
    <property type="match status" value="2"/>
</dbReference>
<evidence type="ECO:0000256" key="11">
    <source>
        <dbReference type="ARBA" id="ARBA00036320"/>
    </source>
</evidence>
<dbReference type="InterPro" id="IPR018114">
    <property type="entry name" value="TRYPSIN_HIS"/>
</dbReference>
<dbReference type="Pfam" id="PF00089">
    <property type="entry name" value="Trypsin"/>
    <property type="match status" value="1"/>
</dbReference>
<dbReference type="PROSITE" id="PS00134">
    <property type="entry name" value="TRYPSIN_HIS"/>
    <property type="match status" value="1"/>
</dbReference>
<dbReference type="FunFam" id="2.40.20.10:FF:000001">
    <property type="entry name" value="Urokinase-type plasminogen activator"/>
    <property type="match status" value="1"/>
</dbReference>
<keyword evidence="22" id="KW-1185">Reference proteome</keyword>
<feature type="domain" description="EGF-like" evidence="18">
    <location>
        <begin position="76"/>
        <end position="112"/>
    </location>
</feature>
<dbReference type="PROSITE" id="PS50070">
    <property type="entry name" value="KRINGLE_2"/>
    <property type="match status" value="1"/>
</dbReference>
<feature type="domain" description="Peptidase S1" evidence="20">
    <location>
        <begin position="377"/>
        <end position="619"/>
    </location>
</feature>
<dbReference type="SMART" id="SM00020">
    <property type="entry name" value="Tryp_SPc"/>
    <property type="match status" value="1"/>
</dbReference>
<comment type="catalytic activity">
    <reaction evidence="11">
        <text>Preferential cleavage: Arg-|-Xaa, Lys-|-Xaa.</text>
        <dbReference type="EC" id="3.4.21.4"/>
    </reaction>
</comment>
<keyword evidence="9 15" id="KW-0720">Serine protease</keyword>
<comment type="caution">
    <text evidence="21">The sequence shown here is derived from an EMBL/GenBank/DDBJ whole genome shotgun (WGS) entry which is preliminary data.</text>
</comment>
<dbReference type="CDD" id="cd00190">
    <property type="entry name" value="Tryp_SPc"/>
    <property type="match status" value="1"/>
</dbReference>
<dbReference type="InterPro" id="IPR050127">
    <property type="entry name" value="Serine_Proteases_S1"/>
</dbReference>
<dbReference type="Gene3D" id="2.40.10.10">
    <property type="entry name" value="Trypsin-like serine proteases"/>
    <property type="match status" value="1"/>
</dbReference>
<dbReference type="GO" id="GO:0005615">
    <property type="term" value="C:extracellular space"/>
    <property type="evidence" value="ECO:0007669"/>
    <property type="project" value="TreeGrafter"/>
</dbReference>
<protein>
    <recommendedName>
        <fullName evidence="12">trypsin</fullName>
        <ecNumber evidence="12">3.4.21.4</ecNumber>
    </recommendedName>
</protein>
<evidence type="ECO:0000256" key="3">
    <source>
        <dbReference type="ARBA" id="ARBA00022536"/>
    </source>
</evidence>
<dbReference type="InterPro" id="IPR038178">
    <property type="entry name" value="Kringle_sf"/>
</dbReference>
<dbReference type="PROSITE" id="PS00022">
    <property type="entry name" value="EGF_1"/>
    <property type="match status" value="2"/>
</dbReference>
<dbReference type="FunFam" id="2.40.10.10:FF:000069">
    <property type="entry name" value="Hyaluronan-binding protein 2"/>
    <property type="match status" value="1"/>
</dbReference>
<keyword evidence="8 15" id="KW-0378">Hydrolase</keyword>
<feature type="domain" description="EGF-like" evidence="18">
    <location>
        <begin position="152"/>
        <end position="188"/>
    </location>
</feature>
<evidence type="ECO:0000313" key="22">
    <source>
        <dbReference type="Proteomes" id="UP001046870"/>
    </source>
</evidence>
<evidence type="ECO:0000256" key="13">
    <source>
        <dbReference type="PROSITE-ProRule" id="PRU00076"/>
    </source>
</evidence>
<keyword evidence="3 13" id="KW-0245">EGF-like domain</keyword>
<evidence type="ECO:0000256" key="15">
    <source>
        <dbReference type="RuleBase" id="RU363034"/>
    </source>
</evidence>
<evidence type="ECO:0000256" key="7">
    <source>
        <dbReference type="ARBA" id="ARBA00022737"/>
    </source>
</evidence>
<feature type="signal peptide" evidence="17">
    <location>
        <begin position="1"/>
        <end position="20"/>
    </location>
</feature>
<feature type="domain" description="Kringle" evidence="19">
    <location>
        <begin position="193"/>
        <end position="275"/>
    </location>
</feature>
<dbReference type="FunFam" id="2.10.25.10:FF:000095">
    <property type="entry name" value="Notch, isoform B"/>
    <property type="match status" value="1"/>
</dbReference>
<feature type="disulfide bond" evidence="13">
    <location>
        <begin position="102"/>
        <end position="111"/>
    </location>
</feature>
<keyword evidence="2" id="KW-0964">Secreted</keyword>
<dbReference type="InterPro" id="IPR000742">
    <property type="entry name" value="EGF"/>
</dbReference>
<feature type="compositionally biased region" description="Basic and acidic residues" evidence="16">
    <location>
        <begin position="37"/>
        <end position="56"/>
    </location>
</feature>
<feature type="compositionally biased region" description="Low complexity" evidence="16">
    <location>
        <begin position="282"/>
        <end position="292"/>
    </location>
</feature>
<evidence type="ECO:0000313" key="21">
    <source>
        <dbReference type="EMBL" id="KAG7462758.1"/>
    </source>
</evidence>
<proteinExistence type="predicted"/>
<dbReference type="InterPro" id="IPR009003">
    <property type="entry name" value="Peptidase_S1_PA"/>
</dbReference>
<feature type="region of interest" description="Disordered" evidence="16">
    <location>
        <begin position="20"/>
        <end position="67"/>
    </location>
</feature>
<dbReference type="SUPFAM" id="SSF57440">
    <property type="entry name" value="Kringle-like"/>
    <property type="match status" value="1"/>
</dbReference>
<dbReference type="InterPro" id="IPR001254">
    <property type="entry name" value="Trypsin_dom"/>
</dbReference>
<evidence type="ECO:0000256" key="5">
    <source>
        <dbReference type="ARBA" id="ARBA00022670"/>
    </source>
</evidence>
<dbReference type="PROSITE" id="PS00135">
    <property type="entry name" value="TRYPSIN_SER"/>
    <property type="match status" value="1"/>
</dbReference>
<dbReference type="SMART" id="SM00181">
    <property type="entry name" value="EGF"/>
    <property type="match status" value="3"/>
</dbReference>
<evidence type="ECO:0000256" key="4">
    <source>
        <dbReference type="ARBA" id="ARBA00022572"/>
    </source>
</evidence>
<dbReference type="CDD" id="cd00108">
    <property type="entry name" value="KR"/>
    <property type="match status" value="1"/>
</dbReference>
<dbReference type="GO" id="GO:0005509">
    <property type="term" value="F:calcium ion binding"/>
    <property type="evidence" value="ECO:0007669"/>
    <property type="project" value="InterPro"/>
</dbReference>
<feature type="compositionally biased region" description="Acidic residues" evidence="16">
    <location>
        <begin position="57"/>
        <end position="67"/>
    </location>
</feature>
<dbReference type="InterPro" id="IPR043504">
    <property type="entry name" value="Peptidase_S1_PA_chymotrypsin"/>
</dbReference>
<evidence type="ECO:0000256" key="6">
    <source>
        <dbReference type="ARBA" id="ARBA00022729"/>
    </source>
</evidence>
<evidence type="ECO:0000256" key="10">
    <source>
        <dbReference type="ARBA" id="ARBA00023157"/>
    </source>
</evidence>
<comment type="caution">
    <text evidence="13">Lacks conserved residue(s) required for the propagation of feature annotation.</text>
</comment>
<dbReference type="SUPFAM" id="SSF50494">
    <property type="entry name" value="Trypsin-like serine proteases"/>
    <property type="match status" value="1"/>
</dbReference>
<feature type="chain" id="PRO_5038513997" description="trypsin" evidence="17">
    <location>
        <begin position="21"/>
        <end position="621"/>
    </location>
</feature>
<evidence type="ECO:0000256" key="9">
    <source>
        <dbReference type="ARBA" id="ARBA00022825"/>
    </source>
</evidence>
<dbReference type="InterPro" id="IPR001314">
    <property type="entry name" value="Peptidase_S1A"/>
</dbReference>
<dbReference type="PANTHER" id="PTHR24264:SF40">
    <property type="entry name" value="HYALURONAN-BINDING PROTEIN 2"/>
    <property type="match status" value="1"/>
</dbReference>
<sequence length="621" mass="67913">MVTKLVLLLVLSALIVPAQFGRGGGRNHHGHGPGKKPGKDDKHHRPDSGRDGHNFEVTEEGSEEDDGDWLFDLQDTKKTCDPNPCLNNGVCEVKKDKFECDCPKPFKGKRCQKAHKVCKGAKCGRGECVLTSTPPYYECKCKEPFQPPHCQTVSMCEPNPCKNGGSCKSKDTEFKCDCPDGFSGKFCQVGPDDCYEGNGESYRGLVSETEDGDDCLYWNSYFILEKGTDPFSSYEDEDGLGPHNHCRNPDGDTRPWCFIRRRNKLRWDHCNVKKCPEPSVLPTTETPEAPTAHVRPAEPTPEPAEPTPVPAEPTPRPPEPTPRPPEPTPKPAEPTAASMHGEQTTAAIKPAQTTASPIEREFSTCGQPQPSRVSQRIYGGLKAIPGSHPWQASLQVRPIGTQLPFQHVCGGALIKPCWILTAGHCVRDKQKQMRVVLGGVDLGKHETFDQIVEVESVIIHEKYKETADSIVNDIALMKLKAVDGRCANETKFVKTVCLADSPFPDGTECTISGWGATETSEYGSSQLLDAKVLLIPQDLCSSSRVYSTAVDDSMLCAGYLQGGVDSCQGDSGGPLTCQRDGVHYVYGLVSWGDSCGKENKPGVYTRVTKFTDWINSKIQAA</sequence>
<dbReference type="OrthoDB" id="9937281at2759"/>
<dbReference type="GO" id="GO:0004252">
    <property type="term" value="F:serine-type endopeptidase activity"/>
    <property type="evidence" value="ECO:0007669"/>
    <property type="project" value="UniProtKB-EC"/>
</dbReference>
<feature type="compositionally biased region" description="Pro residues" evidence="16">
    <location>
        <begin position="298"/>
        <end position="332"/>
    </location>
</feature>
<dbReference type="PROSITE" id="PS01186">
    <property type="entry name" value="EGF_2"/>
    <property type="match status" value="3"/>
</dbReference>
<accession>A0A9D3PPV2</accession>
<dbReference type="SMART" id="SM00130">
    <property type="entry name" value="KR"/>
    <property type="match status" value="1"/>
</dbReference>
<feature type="compositionally biased region" description="Basic residues" evidence="16">
    <location>
        <begin position="25"/>
        <end position="36"/>
    </location>
</feature>
<dbReference type="SMART" id="SM00179">
    <property type="entry name" value="EGF_CA"/>
    <property type="match status" value="2"/>
</dbReference>
<evidence type="ECO:0000256" key="1">
    <source>
        <dbReference type="ARBA" id="ARBA00004239"/>
    </source>
</evidence>
<dbReference type="InterPro" id="IPR001881">
    <property type="entry name" value="EGF-like_Ca-bd_dom"/>
</dbReference>
<evidence type="ECO:0000259" key="19">
    <source>
        <dbReference type="PROSITE" id="PS50070"/>
    </source>
</evidence>
<dbReference type="InterPro" id="IPR000001">
    <property type="entry name" value="Kringle"/>
</dbReference>
<evidence type="ECO:0000256" key="12">
    <source>
        <dbReference type="ARBA" id="ARBA00038868"/>
    </source>
</evidence>
<dbReference type="PRINTS" id="PR00722">
    <property type="entry name" value="CHYMOTRYPSIN"/>
</dbReference>
<feature type="disulfide bond" evidence="13">
    <location>
        <begin position="178"/>
        <end position="187"/>
    </location>
</feature>
<evidence type="ECO:0000256" key="14">
    <source>
        <dbReference type="PROSITE-ProRule" id="PRU00121"/>
    </source>
</evidence>